<evidence type="ECO:0000313" key="1">
    <source>
        <dbReference type="EMBL" id="GIY60643.1"/>
    </source>
</evidence>
<protein>
    <submittedName>
        <fullName evidence="1">Uncharacterized protein</fullName>
    </submittedName>
</protein>
<dbReference type="EMBL" id="BPLR01013353">
    <property type="protein sequence ID" value="GIY60643.1"/>
    <property type="molecule type" value="Genomic_DNA"/>
</dbReference>
<comment type="caution">
    <text evidence="1">The sequence shown here is derived from an EMBL/GenBank/DDBJ whole genome shotgun (WGS) entry which is preliminary data.</text>
</comment>
<dbReference type="Proteomes" id="UP001054945">
    <property type="component" value="Unassembled WGS sequence"/>
</dbReference>
<keyword evidence="2" id="KW-1185">Reference proteome</keyword>
<gene>
    <name evidence="1" type="ORF">CEXT_507111</name>
</gene>
<dbReference type="AlphaFoldDB" id="A0AAV4US89"/>
<name>A0AAV4US89_CAEEX</name>
<proteinExistence type="predicted"/>
<evidence type="ECO:0000313" key="2">
    <source>
        <dbReference type="Proteomes" id="UP001054945"/>
    </source>
</evidence>
<reference evidence="1 2" key="1">
    <citation type="submission" date="2021-06" db="EMBL/GenBank/DDBJ databases">
        <title>Caerostris extrusa draft genome.</title>
        <authorList>
            <person name="Kono N."/>
            <person name="Arakawa K."/>
        </authorList>
    </citation>
    <scope>NUCLEOTIDE SEQUENCE [LARGE SCALE GENOMIC DNA]</scope>
</reference>
<organism evidence="1 2">
    <name type="scientific">Caerostris extrusa</name>
    <name type="common">Bark spider</name>
    <name type="synonym">Caerostris bankana</name>
    <dbReference type="NCBI Taxonomy" id="172846"/>
    <lineage>
        <taxon>Eukaryota</taxon>
        <taxon>Metazoa</taxon>
        <taxon>Ecdysozoa</taxon>
        <taxon>Arthropoda</taxon>
        <taxon>Chelicerata</taxon>
        <taxon>Arachnida</taxon>
        <taxon>Araneae</taxon>
        <taxon>Araneomorphae</taxon>
        <taxon>Entelegynae</taxon>
        <taxon>Araneoidea</taxon>
        <taxon>Araneidae</taxon>
        <taxon>Caerostris</taxon>
    </lineage>
</organism>
<sequence length="100" mass="11508">MSPFCPETVKKTCSDKIYNYSISAAVTLSELPEMRGHRSESFKSSFQRTDIISFSSLQCLLTDLKCEEKAITVNHLRIIKDIKFITTRALLVFESQIWNQ</sequence>
<accession>A0AAV4US89</accession>